<accession>A0A0C9Y2J5</accession>
<feature type="compositionally biased region" description="Basic residues" evidence="1">
    <location>
        <begin position="142"/>
        <end position="155"/>
    </location>
</feature>
<evidence type="ECO:0000256" key="1">
    <source>
        <dbReference type="SAM" id="MobiDB-lite"/>
    </source>
</evidence>
<dbReference type="HOGENOM" id="CLU_1073889_0_0_1"/>
<keyword evidence="3" id="KW-1185">Reference proteome</keyword>
<dbReference type="Proteomes" id="UP000054477">
    <property type="component" value="Unassembled WGS sequence"/>
</dbReference>
<sequence>MRSVFFSKSDVFRFQSVLIISSTHFKPVTTGNYPPSSLQPSSDDGMTFLDLDVILPSGLDDRVPRYIYISESSTQTSFLSAMKRKRDSQFAPDDDDLNLSCSARFNNCGRPTKRRKITPKNPTPGPASVNTVFRDTDNVPKPRVKPQARPSKLRGKLQNSDDKETRLRKEQMVAAIKELNAIKDKNEFFEYLDTYFGSSVISETLVKGGVGAPKLLKASVCSLEDCGVMMTLDELSALKVYVGKRLQLKRLGIAYVPKS</sequence>
<dbReference type="AlphaFoldDB" id="A0A0C9Y2J5"/>
<organism evidence="2 3">
    <name type="scientific">Laccaria amethystina LaAM-08-1</name>
    <dbReference type="NCBI Taxonomy" id="1095629"/>
    <lineage>
        <taxon>Eukaryota</taxon>
        <taxon>Fungi</taxon>
        <taxon>Dikarya</taxon>
        <taxon>Basidiomycota</taxon>
        <taxon>Agaricomycotina</taxon>
        <taxon>Agaricomycetes</taxon>
        <taxon>Agaricomycetidae</taxon>
        <taxon>Agaricales</taxon>
        <taxon>Agaricineae</taxon>
        <taxon>Hydnangiaceae</taxon>
        <taxon>Laccaria</taxon>
    </lineage>
</organism>
<name>A0A0C9Y2J5_9AGAR</name>
<evidence type="ECO:0000313" key="3">
    <source>
        <dbReference type="Proteomes" id="UP000054477"/>
    </source>
</evidence>
<dbReference type="EMBL" id="KN838544">
    <property type="protein sequence ID" value="KIK08054.1"/>
    <property type="molecule type" value="Genomic_DNA"/>
</dbReference>
<reference evidence="3" key="2">
    <citation type="submission" date="2015-01" db="EMBL/GenBank/DDBJ databases">
        <title>Evolutionary Origins and Diversification of the Mycorrhizal Mutualists.</title>
        <authorList>
            <consortium name="DOE Joint Genome Institute"/>
            <consortium name="Mycorrhizal Genomics Consortium"/>
            <person name="Kohler A."/>
            <person name="Kuo A."/>
            <person name="Nagy L.G."/>
            <person name="Floudas D."/>
            <person name="Copeland A."/>
            <person name="Barry K.W."/>
            <person name="Cichocki N."/>
            <person name="Veneault-Fourrey C."/>
            <person name="LaButti K."/>
            <person name="Lindquist E.A."/>
            <person name="Lipzen A."/>
            <person name="Lundell T."/>
            <person name="Morin E."/>
            <person name="Murat C."/>
            <person name="Riley R."/>
            <person name="Ohm R."/>
            <person name="Sun H."/>
            <person name="Tunlid A."/>
            <person name="Henrissat B."/>
            <person name="Grigoriev I.V."/>
            <person name="Hibbett D.S."/>
            <person name="Martin F."/>
        </authorList>
    </citation>
    <scope>NUCLEOTIDE SEQUENCE [LARGE SCALE GENOMIC DNA]</scope>
    <source>
        <strain evidence="3">LaAM-08-1</strain>
    </source>
</reference>
<evidence type="ECO:0000313" key="2">
    <source>
        <dbReference type="EMBL" id="KIK08054.1"/>
    </source>
</evidence>
<proteinExistence type="predicted"/>
<feature type="region of interest" description="Disordered" evidence="1">
    <location>
        <begin position="108"/>
        <end position="164"/>
    </location>
</feature>
<reference evidence="2 3" key="1">
    <citation type="submission" date="2014-04" db="EMBL/GenBank/DDBJ databases">
        <authorList>
            <consortium name="DOE Joint Genome Institute"/>
            <person name="Kuo A."/>
            <person name="Kohler A."/>
            <person name="Nagy L.G."/>
            <person name="Floudas D."/>
            <person name="Copeland A."/>
            <person name="Barry K.W."/>
            <person name="Cichocki N."/>
            <person name="Veneault-Fourrey C."/>
            <person name="LaButti K."/>
            <person name="Lindquist E.A."/>
            <person name="Lipzen A."/>
            <person name="Lundell T."/>
            <person name="Morin E."/>
            <person name="Murat C."/>
            <person name="Sun H."/>
            <person name="Tunlid A."/>
            <person name="Henrissat B."/>
            <person name="Grigoriev I.V."/>
            <person name="Hibbett D.S."/>
            <person name="Martin F."/>
            <person name="Nordberg H.P."/>
            <person name="Cantor M.N."/>
            <person name="Hua S.X."/>
        </authorList>
    </citation>
    <scope>NUCLEOTIDE SEQUENCE [LARGE SCALE GENOMIC DNA]</scope>
    <source>
        <strain evidence="2 3">LaAM-08-1</strain>
    </source>
</reference>
<gene>
    <name evidence="2" type="ORF">K443DRAFT_608793</name>
</gene>
<protein>
    <submittedName>
        <fullName evidence="2">Uncharacterized protein</fullName>
    </submittedName>
</protein>